<dbReference type="PANTHER" id="PTHR46278">
    <property type="entry name" value="DEHYDROGENASE, PUTATIVE-RELATED"/>
    <property type="match status" value="1"/>
</dbReference>
<dbReference type="InterPro" id="IPR000534">
    <property type="entry name" value="Semialdehyde_DH_NAD-bd"/>
</dbReference>
<evidence type="ECO:0000256" key="12">
    <source>
        <dbReference type="ARBA" id="ARBA00023154"/>
    </source>
</evidence>
<dbReference type="CDD" id="cd02316">
    <property type="entry name" value="VcASADH2_like_N"/>
    <property type="match status" value="1"/>
</dbReference>
<dbReference type="InterPro" id="IPR012280">
    <property type="entry name" value="Semialdhyde_DH_dimer_dom"/>
</dbReference>
<dbReference type="AlphaFoldDB" id="A0A382BJ82"/>
<gene>
    <name evidence="16" type="ORF">METZ01_LOCUS166445</name>
</gene>
<evidence type="ECO:0000256" key="4">
    <source>
        <dbReference type="ARBA" id="ARBA00010584"/>
    </source>
</evidence>
<evidence type="ECO:0000256" key="7">
    <source>
        <dbReference type="ARBA" id="ARBA00022605"/>
    </source>
</evidence>
<keyword evidence="7" id="KW-0028">Amino-acid biosynthesis</keyword>
<reference evidence="16" key="1">
    <citation type="submission" date="2018-05" db="EMBL/GenBank/DDBJ databases">
        <authorList>
            <person name="Lanie J.A."/>
            <person name="Ng W.-L."/>
            <person name="Kazmierczak K.M."/>
            <person name="Andrzejewski T.M."/>
            <person name="Davidsen T.M."/>
            <person name="Wayne K.J."/>
            <person name="Tettelin H."/>
            <person name="Glass J.I."/>
            <person name="Rusch D."/>
            <person name="Podicherti R."/>
            <person name="Tsui H.-C.T."/>
            <person name="Winkler M.E."/>
        </authorList>
    </citation>
    <scope>NUCLEOTIDE SEQUENCE</scope>
</reference>
<comment type="similarity">
    <text evidence="4">Belongs to the aspartate-semialdehyde dehydrogenase family.</text>
</comment>
<dbReference type="EMBL" id="UINC01029965">
    <property type="protein sequence ID" value="SVB13591.1"/>
    <property type="molecule type" value="Genomic_DNA"/>
</dbReference>
<evidence type="ECO:0000256" key="8">
    <source>
        <dbReference type="ARBA" id="ARBA00022697"/>
    </source>
</evidence>
<evidence type="ECO:0000256" key="3">
    <source>
        <dbReference type="ARBA" id="ARBA00005097"/>
    </source>
</evidence>
<dbReference type="UniPathway" id="UPA00051">
    <property type="reaction ID" value="UER00464"/>
</dbReference>
<dbReference type="GO" id="GO:0004073">
    <property type="term" value="F:aspartate-semialdehyde dehydrogenase activity"/>
    <property type="evidence" value="ECO:0007669"/>
    <property type="project" value="UniProtKB-EC"/>
</dbReference>
<evidence type="ECO:0000259" key="15">
    <source>
        <dbReference type="SMART" id="SM00859"/>
    </source>
</evidence>
<dbReference type="GO" id="GO:0009097">
    <property type="term" value="P:isoleucine biosynthetic process"/>
    <property type="evidence" value="ECO:0007669"/>
    <property type="project" value="InterPro"/>
</dbReference>
<proteinExistence type="inferred from homology"/>
<organism evidence="16">
    <name type="scientific">marine metagenome</name>
    <dbReference type="NCBI Taxonomy" id="408172"/>
    <lineage>
        <taxon>unclassified sequences</taxon>
        <taxon>metagenomes</taxon>
        <taxon>ecological metagenomes</taxon>
    </lineage>
</organism>
<name>A0A382BJ82_9ZZZZ</name>
<dbReference type="EC" id="1.2.1.11" evidence="6"/>
<evidence type="ECO:0000256" key="5">
    <source>
        <dbReference type="ARBA" id="ARBA00011738"/>
    </source>
</evidence>
<keyword evidence="8" id="KW-0791">Threonine biosynthesis</keyword>
<dbReference type="Pfam" id="PF02774">
    <property type="entry name" value="Semialdhyde_dhC"/>
    <property type="match status" value="1"/>
</dbReference>
<comment type="subunit">
    <text evidence="5">Homodimer.</text>
</comment>
<dbReference type="UniPathway" id="UPA00050">
    <property type="reaction ID" value="UER00463"/>
</dbReference>
<comment type="pathway">
    <text evidence="1">Amino-acid biosynthesis; L-methionine biosynthesis via de novo pathway; L-homoserine from L-aspartate: step 2/3.</text>
</comment>
<dbReference type="NCBIfam" id="TIGR01296">
    <property type="entry name" value="asd_B"/>
    <property type="match status" value="1"/>
</dbReference>
<dbReference type="InterPro" id="IPR005986">
    <property type="entry name" value="Asp_semialdehyde_DH_beta"/>
</dbReference>
<evidence type="ECO:0000256" key="11">
    <source>
        <dbReference type="ARBA" id="ARBA00023002"/>
    </source>
</evidence>
<dbReference type="SUPFAM" id="SSF51735">
    <property type="entry name" value="NAD(P)-binding Rossmann-fold domains"/>
    <property type="match status" value="1"/>
</dbReference>
<evidence type="ECO:0000256" key="1">
    <source>
        <dbReference type="ARBA" id="ARBA00005021"/>
    </source>
</evidence>
<dbReference type="GO" id="GO:0046983">
    <property type="term" value="F:protein dimerization activity"/>
    <property type="evidence" value="ECO:0007669"/>
    <property type="project" value="InterPro"/>
</dbReference>
<dbReference type="Gene3D" id="3.30.360.10">
    <property type="entry name" value="Dihydrodipicolinate Reductase, domain 2"/>
    <property type="match status" value="1"/>
</dbReference>
<dbReference type="GO" id="GO:0019877">
    <property type="term" value="P:diaminopimelate biosynthetic process"/>
    <property type="evidence" value="ECO:0007669"/>
    <property type="project" value="UniProtKB-KW"/>
</dbReference>
<evidence type="ECO:0000256" key="9">
    <source>
        <dbReference type="ARBA" id="ARBA00022857"/>
    </source>
</evidence>
<evidence type="ECO:0000256" key="6">
    <source>
        <dbReference type="ARBA" id="ARBA00013120"/>
    </source>
</evidence>
<evidence type="ECO:0000256" key="10">
    <source>
        <dbReference type="ARBA" id="ARBA00022915"/>
    </source>
</evidence>
<keyword evidence="11" id="KW-0560">Oxidoreductase</keyword>
<keyword evidence="12" id="KW-0457">Lysine biosynthesis</keyword>
<dbReference type="InterPro" id="IPR012080">
    <property type="entry name" value="Asp_semialdehyde_DH"/>
</dbReference>
<evidence type="ECO:0000313" key="16">
    <source>
        <dbReference type="EMBL" id="SVB13591.1"/>
    </source>
</evidence>
<dbReference type="GO" id="GO:0051287">
    <property type="term" value="F:NAD binding"/>
    <property type="evidence" value="ECO:0007669"/>
    <property type="project" value="InterPro"/>
</dbReference>
<dbReference type="NCBIfam" id="NF011456">
    <property type="entry name" value="PRK14874.1"/>
    <property type="match status" value="1"/>
</dbReference>
<comment type="pathway">
    <text evidence="3">Amino-acid biosynthesis; L-threonine biosynthesis; L-threonine from L-aspartate: step 2/5.</text>
</comment>
<comment type="pathway">
    <text evidence="2">Amino-acid biosynthesis; L-lysine biosynthesis via DAP pathway; (S)-tetrahydrodipicolinate from L-aspartate: step 2/4.</text>
</comment>
<dbReference type="InterPro" id="IPR000319">
    <property type="entry name" value="Asp-semialdehyde_DH_CS"/>
</dbReference>
<dbReference type="UniPathway" id="UPA00034">
    <property type="reaction ID" value="UER00016"/>
</dbReference>
<sequence>MNFHDVTIGIVGATGAVGGVALELLENQGHPPEKIVPIASPRSEGKKLKYFSQDLIVRKIEKELLDNLDAIIISATSQISEKWAPIAVKSGVVVIDDGSVFRMNSSVPLVVPEVNGQDVEWHTGIISTPNCTTTPFVMVLDALRKLSTIKRVNVSTYQAVSGTGSRARTELINQTRSMIFDQDYRIDVYPKPIGFNIFPHVDDFLENGYTKEEMKMVNESRKILHDDQIRISVTCVRVPVQISHSEALQIEFTDNVNLKEAIKLLSDYSGITVMDDTENDIYPTPLDSAGQDDVFVGRIRKDIAIDNAISLWLSCDNLRKGASLNAIQILEELIKRDRMGLNEL</sequence>
<keyword evidence="13" id="KW-0486">Methionine biosynthesis</keyword>
<dbReference type="Gene3D" id="3.40.50.720">
    <property type="entry name" value="NAD(P)-binding Rossmann-like Domain"/>
    <property type="match status" value="1"/>
</dbReference>
<evidence type="ECO:0000256" key="2">
    <source>
        <dbReference type="ARBA" id="ARBA00005076"/>
    </source>
</evidence>
<evidence type="ECO:0000256" key="13">
    <source>
        <dbReference type="ARBA" id="ARBA00023167"/>
    </source>
</evidence>
<keyword evidence="10" id="KW-0220">Diaminopimelate biosynthesis</keyword>
<dbReference type="CDD" id="cd18131">
    <property type="entry name" value="ASADH_C_bac_euk_like"/>
    <property type="match status" value="1"/>
</dbReference>
<dbReference type="InterPro" id="IPR036291">
    <property type="entry name" value="NAD(P)-bd_dom_sf"/>
</dbReference>
<dbReference type="PANTHER" id="PTHR46278:SF2">
    <property type="entry name" value="ASPARTATE-SEMIALDEHYDE DEHYDROGENASE"/>
    <property type="match status" value="1"/>
</dbReference>
<dbReference type="GO" id="GO:0009088">
    <property type="term" value="P:threonine biosynthetic process"/>
    <property type="evidence" value="ECO:0007669"/>
    <property type="project" value="UniProtKB-UniPathway"/>
</dbReference>
<feature type="domain" description="Semialdehyde dehydrogenase NAD-binding" evidence="15">
    <location>
        <begin position="7"/>
        <end position="122"/>
    </location>
</feature>
<accession>A0A382BJ82</accession>
<dbReference type="PROSITE" id="PS01103">
    <property type="entry name" value="ASD"/>
    <property type="match status" value="1"/>
</dbReference>
<comment type="catalytic activity">
    <reaction evidence="14">
        <text>L-aspartate 4-semialdehyde + phosphate + NADP(+) = 4-phospho-L-aspartate + NADPH + H(+)</text>
        <dbReference type="Rhea" id="RHEA:24284"/>
        <dbReference type="ChEBI" id="CHEBI:15378"/>
        <dbReference type="ChEBI" id="CHEBI:43474"/>
        <dbReference type="ChEBI" id="CHEBI:57535"/>
        <dbReference type="ChEBI" id="CHEBI:57783"/>
        <dbReference type="ChEBI" id="CHEBI:58349"/>
        <dbReference type="ChEBI" id="CHEBI:537519"/>
        <dbReference type="EC" id="1.2.1.11"/>
    </reaction>
</comment>
<dbReference type="GO" id="GO:0009089">
    <property type="term" value="P:lysine biosynthetic process via diaminopimelate"/>
    <property type="evidence" value="ECO:0007669"/>
    <property type="project" value="UniProtKB-UniPathway"/>
</dbReference>
<keyword evidence="9" id="KW-0521">NADP</keyword>
<evidence type="ECO:0000256" key="14">
    <source>
        <dbReference type="ARBA" id="ARBA00047891"/>
    </source>
</evidence>
<dbReference type="GO" id="GO:0050661">
    <property type="term" value="F:NADP binding"/>
    <property type="evidence" value="ECO:0007669"/>
    <property type="project" value="InterPro"/>
</dbReference>
<dbReference type="SUPFAM" id="SSF55347">
    <property type="entry name" value="Glyceraldehyde-3-phosphate dehydrogenase-like, C-terminal domain"/>
    <property type="match status" value="1"/>
</dbReference>
<dbReference type="SMART" id="SM00859">
    <property type="entry name" value="Semialdhyde_dh"/>
    <property type="match status" value="1"/>
</dbReference>
<dbReference type="PIRSF" id="PIRSF000148">
    <property type="entry name" value="ASA_dh"/>
    <property type="match status" value="1"/>
</dbReference>
<dbReference type="HAMAP" id="MF_02121">
    <property type="entry name" value="ASADH"/>
    <property type="match status" value="1"/>
</dbReference>
<protein>
    <recommendedName>
        <fullName evidence="6">aspartate-semialdehyde dehydrogenase</fullName>
        <ecNumber evidence="6">1.2.1.11</ecNumber>
    </recommendedName>
</protein>
<dbReference type="GO" id="GO:0009086">
    <property type="term" value="P:methionine biosynthetic process"/>
    <property type="evidence" value="ECO:0007669"/>
    <property type="project" value="UniProtKB-KW"/>
</dbReference>
<dbReference type="Pfam" id="PF01118">
    <property type="entry name" value="Semialdhyde_dh"/>
    <property type="match status" value="1"/>
</dbReference>